<accession>A0A0N5AY20</accession>
<evidence type="ECO:0000313" key="2">
    <source>
        <dbReference type="WBParaSite" id="SMUV_0000985501-mRNA-1"/>
    </source>
</evidence>
<evidence type="ECO:0000313" key="1">
    <source>
        <dbReference type="Proteomes" id="UP000046393"/>
    </source>
</evidence>
<sequence>MHRFACLKALPSYISLSSKDLTTDLTMTISNFIVYSLSTAQIAGLMDGGQNNQPTLKRFSRYNQSLHCRPTSNGPLSGIDTFDPGSSHASFLTSVSSCSGPSSSSASSTIAESTSASLKSAIAPSTSLLSADSTALSFTDSLTGQQHLRHFSRRRLDQNDD</sequence>
<protein>
    <submittedName>
        <fullName evidence="2">Uncharacterized protein</fullName>
    </submittedName>
</protein>
<organism evidence="1 2">
    <name type="scientific">Syphacia muris</name>
    <dbReference type="NCBI Taxonomy" id="451379"/>
    <lineage>
        <taxon>Eukaryota</taxon>
        <taxon>Metazoa</taxon>
        <taxon>Ecdysozoa</taxon>
        <taxon>Nematoda</taxon>
        <taxon>Chromadorea</taxon>
        <taxon>Rhabditida</taxon>
        <taxon>Spirurina</taxon>
        <taxon>Oxyuridomorpha</taxon>
        <taxon>Oxyuroidea</taxon>
        <taxon>Oxyuridae</taxon>
        <taxon>Syphacia</taxon>
    </lineage>
</organism>
<reference evidence="2" key="1">
    <citation type="submission" date="2017-02" db="UniProtKB">
        <authorList>
            <consortium name="WormBaseParasite"/>
        </authorList>
    </citation>
    <scope>IDENTIFICATION</scope>
</reference>
<dbReference type="Proteomes" id="UP000046393">
    <property type="component" value="Unplaced"/>
</dbReference>
<keyword evidence="1" id="KW-1185">Reference proteome</keyword>
<name>A0A0N5AY20_9BILA</name>
<dbReference type="AlphaFoldDB" id="A0A0N5AY20"/>
<proteinExistence type="predicted"/>
<dbReference type="WBParaSite" id="SMUV_0000985501-mRNA-1">
    <property type="protein sequence ID" value="SMUV_0000985501-mRNA-1"/>
    <property type="gene ID" value="SMUV_0000985501"/>
</dbReference>